<name>A0A097EPV7_9GAMM</name>
<reference evidence="2 3" key="1">
    <citation type="submission" date="2014-10" db="EMBL/GenBank/DDBJ databases">
        <title>Whole genome sequence of Francisella endociliophora strain FSC1006, isolated from a laboratory culture of the marine ciliate Euplotes raikovi.</title>
        <authorList>
            <person name="Granberg M."/>
            <person name="Backman S."/>
            <person name="Lundmark E."/>
            <person name="Nilsson E."/>
            <person name="Karlsson E."/>
            <person name="Thelaus J."/>
            <person name="Ohrman C."/>
            <person name="Larkeryd A."/>
            <person name="Stenberg P."/>
        </authorList>
    </citation>
    <scope>NUCLEOTIDE SEQUENCE [LARGE SCALE GENOMIC DNA]</scope>
    <source>
        <strain evidence="2 3">FSC1006</strain>
    </source>
</reference>
<keyword evidence="1" id="KW-0175">Coiled coil</keyword>
<evidence type="ECO:0000313" key="3">
    <source>
        <dbReference type="Proteomes" id="UP000029672"/>
    </source>
</evidence>
<dbReference type="OrthoDB" id="5604208at2"/>
<dbReference type="EMBL" id="CP009574">
    <property type="protein sequence ID" value="AIT09609.1"/>
    <property type="molecule type" value="Genomic_DNA"/>
</dbReference>
<dbReference type="Proteomes" id="UP000029672">
    <property type="component" value="Chromosome"/>
</dbReference>
<dbReference type="HOGENOM" id="CLU_473086_0_0_6"/>
<dbReference type="AlphaFoldDB" id="A0A097EPV7"/>
<evidence type="ECO:0000313" key="2">
    <source>
        <dbReference type="EMBL" id="AIT09609.1"/>
    </source>
</evidence>
<protein>
    <submittedName>
        <fullName evidence="2">Uncharacterized protein</fullName>
    </submittedName>
</protein>
<gene>
    <name evidence="2" type="ORF">LO80_06290</name>
</gene>
<sequence length="560" mass="65793">MQQSARDNLQTLFESLKTYYLEEQKAYTNRAVSLTEHLSSIDTLASRSDFYNLSLVLEEVNLLSSNLFSKELIALNNKIKSLVDAVYIETEVKRIFDKLELIKVFFEKYLISLQSFFVKRVEIVEKINNIEEFVSHLKSKADKQEQNSAKAPIVDLYLGLLKGNNIGEILTNNYKRFFSKLRSFVKQSNSIKSQLPLKDNPIIEVLQLAYFIKNNHTNFNYTCYSDSIFLNAYQSVFHDDEIESPNDSIISFKYKNLQEALDDNNQLKQIFEYGFFAVSQYFNDFNLERILLPQQRQKNKFENSFKSLVAHIERLPNTLKSLDELYFELNKKEDFYSLFISESVSVMEISPANILSEIANIYFHKNLNIASFINFAIYENKEDILSNFKYVERLFMDIATEISKQEQTDLRVLKSYIMQISTVLKKLDEQYEEFKEKEQNIVLAITKDDFTTLNKIYRKYQNKNYKEIISNYTKTKKNNIQKMIAKVNKYIKSGNYEKANIKAKEVTYNALENSYYNIPKLICIDELPPVSHSVINVLQNRSLEPIAKTTLKLNEEYWRV</sequence>
<evidence type="ECO:0000256" key="1">
    <source>
        <dbReference type="SAM" id="Coils"/>
    </source>
</evidence>
<dbReference type="RefSeq" id="WP_040009637.1">
    <property type="nucleotide sequence ID" value="NZ_CP009574.1"/>
</dbReference>
<keyword evidence="3" id="KW-1185">Reference proteome</keyword>
<proteinExistence type="predicted"/>
<feature type="coiled-coil region" evidence="1">
    <location>
        <begin position="417"/>
        <end position="444"/>
    </location>
</feature>
<accession>A0A097EPV7</accession>
<dbReference type="KEGG" id="frf:LO80_06290"/>
<dbReference type="STRING" id="1547445.LO80_06290"/>
<organism evidence="2 3">
    <name type="scientific">Candidatus Francisella endociliophora</name>
    <dbReference type="NCBI Taxonomy" id="653937"/>
    <lineage>
        <taxon>Bacteria</taxon>
        <taxon>Pseudomonadati</taxon>
        <taxon>Pseudomonadota</taxon>
        <taxon>Gammaproteobacteria</taxon>
        <taxon>Thiotrichales</taxon>
        <taxon>Francisellaceae</taxon>
        <taxon>Francisella</taxon>
    </lineage>
</organism>